<proteinExistence type="predicted"/>
<dbReference type="PANTHER" id="PTHR36448">
    <property type="entry name" value="BLR7373 PROTEIN"/>
    <property type="match status" value="1"/>
</dbReference>
<gene>
    <name evidence="1" type="ORF">DEM27_23335</name>
</gene>
<dbReference type="SUPFAM" id="SSF51182">
    <property type="entry name" value="RmlC-like cupins"/>
    <property type="match status" value="1"/>
</dbReference>
<dbReference type="InterPro" id="IPR014500">
    <property type="entry name" value="UCP019307_cupin"/>
</dbReference>
<name>A0A2U2DKL9_9HYPH</name>
<dbReference type="PIRSF" id="PIRSF019307">
    <property type="entry name" value="UCP019307"/>
    <property type="match status" value="1"/>
</dbReference>
<dbReference type="AlphaFoldDB" id="A0A2U2DKL9"/>
<dbReference type="PANTHER" id="PTHR36448:SF2">
    <property type="entry name" value="CUPIN TYPE-1 DOMAIN-CONTAINING PROTEIN"/>
    <property type="match status" value="1"/>
</dbReference>
<dbReference type="CDD" id="cd02219">
    <property type="entry name" value="cupin_YjlB-like"/>
    <property type="match status" value="1"/>
</dbReference>
<evidence type="ECO:0000313" key="2">
    <source>
        <dbReference type="Proteomes" id="UP000245252"/>
    </source>
</evidence>
<accession>A0A2U2DKL9</accession>
<dbReference type="Gene3D" id="2.60.120.10">
    <property type="entry name" value="Jelly Rolls"/>
    <property type="match status" value="1"/>
</dbReference>
<comment type="caution">
    <text evidence="1">The sequence shown here is derived from an EMBL/GenBank/DDBJ whole genome shotgun (WGS) entry which is preliminary data.</text>
</comment>
<reference evidence="1 2" key="1">
    <citation type="submission" date="2018-05" db="EMBL/GenBank/DDBJ databases">
        <title>The draft genome of strain NS-104.</title>
        <authorList>
            <person name="Hang P."/>
            <person name="Jiang J."/>
        </authorList>
    </citation>
    <scope>NUCLEOTIDE SEQUENCE [LARGE SCALE GENOMIC DNA]</scope>
    <source>
        <strain evidence="1 2">NS-104</strain>
    </source>
</reference>
<dbReference type="OrthoDB" id="9791759at2"/>
<dbReference type="Proteomes" id="UP000245252">
    <property type="component" value="Unassembled WGS sequence"/>
</dbReference>
<dbReference type="InterPro" id="IPR014710">
    <property type="entry name" value="RmlC-like_jellyroll"/>
</dbReference>
<dbReference type="InterPro" id="IPR047121">
    <property type="entry name" value="YjiB-like"/>
</dbReference>
<protein>
    <submittedName>
        <fullName evidence="1">Cupin</fullName>
    </submittedName>
</protein>
<dbReference type="EMBL" id="QFBC01000013">
    <property type="protein sequence ID" value="PWE53857.1"/>
    <property type="molecule type" value="Genomic_DNA"/>
</dbReference>
<organism evidence="1 2">
    <name type="scientific">Metarhizobium album</name>
    <dbReference type="NCBI Taxonomy" id="2182425"/>
    <lineage>
        <taxon>Bacteria</taxon>
        <taxon>Pseudomonadati</taxon>
        <taxon>Pseudomonadota</taxon>
        <taxon>Alphaproteobacteria</taxon>
        <taxon>Hyphomicrobiales</taxon>
        <taxon>Rhizobiaceae</taxon>
        <taxon>Metarhizobium</taxon>
    </lineage>
</organism>
<evidence type="ECO:0000313" key="1">
    <source>
        <dbReference type="EMBL" id="PWE53857.1"/>
    </source>
</evidence>
<dbReference type="InterPro" id="IPR011051">
    <property type="entry name" value="RmlC_Cupin_sf"/>
</dbReference>
<keyword evidence="2" id="KW-1185">Reference proteome</keyword>
<sequence length="171" mass="18251">MIDPQRLMLGPSGWVPNNSRLPVLIYRQVFGGDTNRANRMVDAFSGNGWQGIWRNGVFSYQHYHSEAHEVLGFADGSARLLIGGPEGETLDVAAGDVVVLPAGTGHCRLQSSADFLVIGAYPPGQEADMCTGPENKTEKEAAIAHVALPDMDPLYGAGGPLVVHWRQGGGQ</sequence>